<evidence type="ECO:0000259" key="1">
    <source>
        <dbReference type="Pfam" id="PF14529"/>
    </source>
</evidence>
<sequence length="320" mass="35902">MPISKNASRKWKHLFLSALASLPPFLLHPKMPWKKMGPPKKNSRSRGETIVWQWNCRGFREKRSELIQYNTTQETPPHVVALQESNTHASLPGYITFHADGTRVLHTLVSRSITAIQHSLSLAGAPGVLLELLPAKASKTSLPIFHLNVYCRPKCSPQALNDTLELARKEAGKHQLIVSGDFNAAHSRWGYTYANPRGNYLHKYVDEKAWQILNELSIPTRMGTSVSRDTTPDLALSNQQVTCVWRNKQEALGSDHFLIELIISGPELVRTVGRAALTDWSGFRKLRSVRCTEDTADPAEDDQYSAWIAQLIQDQAACTT</sequence>
<gene>
    <name evidence="2" type="ORF">HPB48_023170</name>
</gene>
<dbReference type="Gene3D" id="3.60.10.10">
    <property type="entry name" value="Endonuclease/exonuclease/phosphatase"/>
    <property type="match status" value="1"/>
</dbReference>
<evidence type="ECO:0000313" key="3">
    <source>
        <dbReference type="Proteomes" id="UP000821853"/>
    </source>
</evidence>
<dbReference type="AlphaFoldDB" id="A0A9J6GVY1"/>
<dbReference type="OrthoDB" id="6513770at2759"/>
<dbReference type="OMA" id="ANAVWEN"/>
<dbReference type="EMBL" id="JABSTR010000027">
    <property type="protein sequence ID" value="KAH9382622.1"/>
    <property type="molecule type" value="Genomic_DNA"/>
</dbReference>
<accession>A0A9J6GVY1</accession>
<protein>
    <recommendedName>
        <fullName evidence="1">Endonuclease/exonuclease/phosphatase domain-containing protein</fullName>
    </recommendedName>
</protein>
<keyword evidence="3" id="KW-1185">Reference proteome</keyword>
<organism evidence="2 3">
    <name type="scientific">Haemaphysalis longicornis</name>
    <name type="common">Bush tick</name>
    <dbReference type="NCBI Taxonomy" id="44386"/>
    <lineage>
        <taxon>Eukaryota</taxon>
        <taxon>Metazoa</taxon>
        <taxon>Ecdysozoa</taxon>
        <taxon>Arthropoda</taxon>
        <taxon>Chelicerata</taxon>
        <taxon>Arachnida</taxon>
        <taxon>Acari</taxon>
        <taxon>Parasitiformes</taxon>
        <taxon>Ixodida</taxon>
        <taxon>Ixodoidea</taxon>
        <taxon>Ixodidae</taxon>
        <taxon>Haemaphysalinae</taxon>
        <taxon>Haemaphysalis</taxon>
    </lineage>
</organism>
<evidence type="ECO:0000313" key="2">
    <source>
        <dbReference type="EMBL" id="KAH9382622.1"/>
    </source>
</evidence>
<dbReference type="InterPro" id="IPR005135">
    <property type="entry name" value="Endo/exonuclease/phosphatase"/>
</dbReference>
<dbReference type="Proteomes" id="UP000821853">
    <property type="component" value="Unassembled WGS sequence"/>
</dbReference>
<dbReference type="VEuPathDB" id="VectorBase:HLOH_064700"/>
<feature type="domain" description="Endonuclease/exonuclease/phosphatase" evidence="1">
    <location>
        <begin position="147"/>
        <end position="259"/>
    </location>
</feature>
<dbReference type="InterPro" id="IPR036691">
    <property type="entry name" value="Endo/exonu/phosph_ase_sf"/>
</dbReference>
<proteinExistence type="predicted"/>
<name>A0A9J6GVY1_HAELO</name>
<reference evidence="2 3" key="1">
    <citation type="journal article" date="2020" name="Cell">
        <title>Large-Scale Comparative Analyses of Tick Genomes Elucidate Their Genetic Diversity and Vector Capacities.</title>
        <authorList>
            <consortium name="Tick Genome and Microbiome Consortium (TIGMIC)"/>
            <person name="Jia N."/>
            <person name="Wang J."/>
            <person name="Shi W."/>
            <person name="Du L."/>
            <person name="Sun Y."/>
            <person name="Zhan W."/>
            <person name="Jiang J.F."/>
            <person name="Wang Q."/>
            <person name="Zhang B."/>
            <person name="Ji P."/>
            <person name="Bell-Sakyi L."/>
            <person name="Cui X.M."/>
            <person name="Yuan T.T."/>
            <person name="Jiang B.G."/>
            <person name="Yang W.F."/>
            <person name="Lam T.T."/>
            <person name="Chang Q.C."/>
            <person name="Ding S.J."/>
            <person name="Wang X.J."/>
            <person name="Zhu J.G."/>
            <person name="Ruan X.D."/>
            <person name="Zhao L."/>
            <person name="Wei J.T."/>
            <person name="Ye R.Z."/>
            <person name="Que T.C."/>
            <person name="Du C.H."/>
            <person name="Zhou Y.H."/>
            <person name="Cheng J.X."/>
            <person name="Dai P.F."/>
            <person name="Guo W.B."/>
            <person name="Han X.H."/>
            <person name="Huang E.J."/>
            <person name="Li L.F."/>
            <person name="Wei W."/>
            <person name="Gao Y.C."/>
            <person name="Liu J.Z."/>
            <person name="Shao H.Z."/>
            <person name="Wang X."/>
            <person name="Wang C.C."/>
            <person name="Yang T.C."/>
            <person name="Huo Q.B."/>
            <person name="Li W."/>
            <person name="Chen H.Y."/>
            <person name="Chen S.E."/>
            <person name="Zhou L.G."/>
            <person name="Ni X.B."/>
            <person name="Tian J.H."/>
            <person name="Sheng Y."/>
            <person name="Liu T."/>
            <person name="Pan Y.S."/>
            <person name="Xia L.Y."/>
            <person name="Li J."/>
            <person name="Zhao F."/>
            <person name="Cao W.C."/>
        </authorList>
    </citation>
    <scope>NUCLEOTIDE SEQUENCE [LARGE SCALE GENOMIC DNA]</scope>
    <source>
        <strain evidence="2">HaeL-2018</strain>
    </source>
</reference>
<comment type="caution">
    <text evidence="2">The sequence shown here is derived from an EMBL/GenBank/DDBJ whole genome shotgun (WGS) entry which is preliminary data.</text>
</comment>
<dbReference type="GO" id="GO:0003824">
    <property type="term" value="F:catalytic activity"/>
    <property type="evidence" value="ECO:0007669"/>
    <property type="project" value="InterPro"/>
</dbReference>
<dbReference type="Pfam" id="PF14529">
    <property type="entry name" value="Exo_endo_phos_2"/>
    <property type="match status" value="1"/>
</dbReference>
<dbReference type="SUPFAM" id="SSF56219">
    <property type="entry name" value="DNase I-like"/>
    <property type="match status" value="1"/>
</dbReference>